<accession>A0AAP2Z9X1</accession>
<evidence type="ECO:0000313" key="2">
    <source>
        <dbReference type="Proteomes" id="UP001321047"/>
    </source>
</evidence>
<keyword evidence="2" id="KW-1185">Reference proteome</keyword>
<dbReference type="EMBL" id="JAOPJZ010000016">
    <property type="protein sequence ID" value="MCU4753377.1"/>
    <property type="molecule type" value="Genomic_DNA"/>
</dbReference>
<evidence type="ECO:0000313" key="1">
    <source>
        <dbReference type="EMBL" id="MCU4753377.1"/>
    </source>
</evidence>
<dbReference type="InterPro" id="IPR010368">
    <property type="entry name" value="Com_YlbF"/>
</dbReference>
<dbReference type="SUPFAM" id="SSF158622">
    <property type="entry name" value="YheA/YmcA-like"/>
    <property type="match status" value="1"/>
</dbReference>
<organism evidence="1 2">
    <name type="scientific">Natronosalvus hydrolyticus</name>
    <dbReference type="NCBI Taxonomy" id="2979988"/>
    <lineage>
        <taxon>Archaea</taxon>
        <taxon>Methanobacteriati</taxon>
        <taxon>Methanobacteriota</taxon>
        <taxon>Stenosarchaea group</taxon>
        <taxon>Halobacteria</taxon>
        <taxon>Halobacteriales</taxon>
        <taxon>Natrialbaceae</taxon>
        <taxon>Natronosalvus</taxon>
    </lineage>
</organism>
<dbReference type="AlphaFoldDB" id="A0AAP2Z9X1"/>
<dbReference type="Pfam" id="PF06133">
    <property type="entry name" value="Com_YlbF"/>
    <property type="match status" value="1"/>
</dbReference>
<reference evidence="1 2" key="1">
    <citation type="submission" date="2022-09" db="EMBL/GenBank/DDBJ databases">
        <title>Enrichment on poylsaccharides allowed isolation of novel metabolic and taxonomic groups of Haloarchaea.</title>
        <authorList>
            <person name="Sorokin D.Y."/>
            <person name="Elcheninov A.G."/>
            <person name="Khizhniak T.V."/>
            <person name="Kolganova T.V."/>
            <person name="Kublanov I.V."/>
        </authorList>
    </citation>
    <scope>NUCLEOTIDE SEQUENCE [LARGE SCALE GENOMIC DNA]</scope>
    <source>
        <strain evidence="1 2">AArc-curdl1</strain>
    </source>
</reference>
<gene>
    <name evidence="1" type="ORF">OB919_15545</name>
</gene>
<dbReference type="Gene3D" id="1.20.1500.10">
    <property type="entry name" value="YheA/YmcA-like"/>
    <property type="match status" value="1"/>
</dbReference>
<proteinExistence type="predicted"/>
<name>A0AAP2Z9X1_9EURY</name>
<dbReference type="RefSeq" id="WP_342809695.1">
    <property type="nucleotide sequence ID" value="NZ_JAOPJZ010000016.1"/>
</dbReference>
<sequence length="124" mass="13690">MNVETTSVEQLGRELGEAITQLPEYEAFEQAQQAVEDDPAVQERISEFERVRQQFMLARQAGSATQEDLEELQATQEELHAMEPMAEFLQAKSELAARLEAVNEAISDPLAIDFGGEAGGCCND</sequence>
<dbReference type="Proteomes" id="UP001321047">
    <property type="component" value="Unassembled WGS sequence"/>
</dbReference>
<protein>
    <submittedName>
        <fullName evidence="1">YlbF family regulator</fullName>
    </submittedName>
</protein>
<dbReference type="InterPro" id="IPR023378">
    <property type="entry name" value="YheA/YmcA-like_dom_sf"/>
</dbReference>
<comment type="caution">
    <text evidence="1">The sequence shown here is derived from an EMBL/GenBank/DDBJ whole genome shotgun (WGS) entry which is preliminary data.</text>
</comment>